<dbReference type="InterPro" id="IPR012341">
    <property type="entry name" value="6hp_glycosidase-like_sf"/>
</dbReference>
<dbReference type="GO" id="GO:0005975">
    <property type="term" value="P:carbohydrate metabolic process"/>
    <property type="evidence" value="ECO:0007669"/>
    <property type="project" value="InterPro"/>
</dbReference>
<evidence type="ECO:0000313" key="4">
    <source>
        <dbReference type="Proteomes" id="UP000219440"/>
    </source>
</evidence>
<dbReference type="InterPro" id="IPR008928">
    <property type="entry name" value="6-hairpin_glycosidase_sf"/>
</dbReference>
<dbReference type="SUPFAM" id="SSF48208">
    <property type="entry name" value="Six-hairpin glycosidases"/>
    <property type="match status" value="1"/>
</dbReference>
<sequence length="696" mass="73291">MDAPQNTENTVLQPPMEAAAQPPLQPLLHDETVVLRAPTQAWSAADGSIGGQPIHGIYFSDVRILSAQAILVAGAPLEHLASVSRGADSSAFVSLARQLDDTTADPGVRAEHVRTATTTGIEERLEITSRLDHELVTEVRVDFVADATGMDFIKSGAGQSTAPPVSIGGGTSHTALWNGEDVSVQLEARGASITADSVSWIVTVPARGSASVSWSYNATDQLAVVNGALGPVPWVVPELHADDDRLSRWVARALSDLDALRLSATANPDQQFLAAGAPWFFTLFGRDSIWAARFMLPLGTRIAADTLRVLASLQGTAPVADTAEEPGKIMHELRRVSLEMPAEGLHLPPLYYGTVDSTALWVCLLHDAWKWGMPVDEVRALLPHLERALEWMRDFGDSDGDGLLEYADKSGRGLSNQGWKDSGDSVQWRDGTLATGPIALVEVQAYAYEAAMHGADLLDAFGADGSPWRGWASRLRTAFHDKFWIHDATGAHLAIALDAAKNPVDTVTSNIGHVLGTGILDEHQAALVAARLVAPTLSSGYGLRTMSTDSAGYWPLSYHGGSVWTHDTAIAIAGLAREGFRSEADELTRGLLAAASGFDYRMPELHSGDPATEFARPVPYAAACRPQAWSAAAAVSVLSSVLGLVPDAPAGTLGIAPTGVVGGVTMNGLVFDGVSGGVATNGAGEVTAGNLPFVVG</sequence>
<protein>
    <submittedName>
        <fullName evidence="3">Glycogen debranching enzyme (Alpha-1,6-glucosidase)</fullName>
    </submittedName>
</protein>
<dbReference type="EMBL" id="OCST01000002">
    <property type="protein sequence ID" value="SOE58318.1"/>
    <property type="molecule type" value="Genomic_DNA"/>
</dbReference>
<dbReference type="InterPro" id="IPR054491">
    <property type="entry name" value="MGH1-like_GH"/>
</dbReference>
<dbReference type="Gene3D" id="1.50.10.10">
    <property type="match status" value="1"/>
</dbReference>
<dbReference type="OrthoDB" id="9759959at2"/>
<dbReference type="InterPro" id="IPR032856">
    <property type="entry name" value="GDE_N_bis"/>
</dbReference>
<dbReference type="AlphaFoldDB" id="A0A2C8Z3W5"/>
<dbReference type="Proteomes" id="UP000219440">
    <property type="component" value="Unassembled WGS sequence"/>
</dbReference>
<name>A0A2C8Z3W5_9MICO</name>
<organism evidence="3 4">
    <name type="scientific">Salinibacterium xinjiangense</name>
    <dbReference type="NCBI Taxonomy" id="386302"/>
    <lineage>
        <taxon>Bacteria</taxon>
        <taxon>Bacillati</taxon>
        <taxon>Actinomycetota</taxon>
        <taxon>Actinomycetes</taxon>
        <taxon>Micrococcales</taxon>
        <taxon>Microbacteriaceae</taxon>
        <taxon>Salinibacterium</taxon>
    </lineage>
</organism>
<dbReference type="Pfam" id="PF22422">
    <property type="entry name" value="MGH1-like_GH"/>
    <property type="match status" value="1"/>
</dbReference>
<dbReference type="Pfam" id="PF14742">
    <property type="entry name" value="GDE_N_bis"/>
    <property type="match status" value="1"/>
</dbReference>
<gene>
    <name evidence="3" type="ORF">SAMN06296378_0753</name>
</gene>
<evidence type="ECO:0000259" key="2">
    <source>
        <dbReference type="Pfam" id="PF22422"/>
    </source>
</evidence>
<reference evidence="3 4" key="1">
    <citation type="submission" date="2017-09" db="EMBL/GenBank/DDBJ databases">
        <authorList>
            <person name="Ehlers B."/>
            <person name="Leendertz F.H."/>
        </authorList>
    </citation>
    <scope>NUCLEOTIDE SEQUENCE [LARGE SCALE GENOMIC DNA]</scope>
    <source>
        <strain evidence="3 4">CGMCC 1.05381</strain>
    </source>
</reference>
<evidence type="ECO:0000313" key="3">
    <source>
        <dbReference type="EMBL" id="SOE58318.1"/>
    </source>
</evidence>
<feature type="domain" description="Putative glycogen debranching enzyme N-terminal" evidence="1">
    <location>
        <begin position="37"/>
        <end position="214"/>
    </location>
</feature>
<proteinExistence type="predicted"/>
<evidence type="ECO:0000259" key="1">
    <source>
        <dbReference type="Pfam" id="PF14742"/>
    </source>
</evidence>
<feature type="domain" description="Mannosylglycerate hydrolase MGH1-like glycoside hydrolase" evidence="2">
    <location>
        <begin position="354"/>
        <end position="595"/>
    </location>
</feature>
<keyword evidence="4" id="KW-1185">Reference proteome</keyword>
<accession>A0A2C8Z3W5</accession>